<protein>
    <submittedName>
        <fullName evidence="1">Uncharacterized protein</fullName>
    </submittedName>
</protein>
<comment type="caution">
    <text evidence="1">The sequence shown here is derived from an EMBL/GenBank/DDBJ whole genome shotgun (WGS) entry which is preliminary data.</text>
</comment>
<dbReference type="InterPro" id="IPR013762">
    <property type="entry name" value="Integrase-like_cat_sf"/>
</dbReference>
<dbReference type="GO" id="GO:0006310">
    <property type="term" value="P:DNA recombination"/>
    <property type="evidence" value="ECO:0007669"/>
    <property type="project" value="InterPro"/>
</dbReference>
<dbReference type="Gene3D" id="1.10.443.10">
    <property type="entry name" value="Intergrase catalytic core"/>
    <property type="match status" value="1"/>
</dbReference>
<reference evidence="1 2" key="1">
    <citation type="journal article" date="2024" name="Science">
        <title>Giant polyketide synthase enzymes in the biosynthesis of giant marine polyether toxins.</title>
        <authorList>
            <person name="Fallon T.R."/>
            <person name="Shende V.V."/>
            <person name="Wierzbicki I.H."/>
            <person name="Pendleton A.L."/>
            <person name="Watervoot N.F."/>
            <person name="Auber R.P."/>
            <person name="Gonzalez D.J."/>
            <person name="Wisecaver J.H."/>
            <person name="Moore B.S."/>
        </authorList>
    </citation>
    <scope>NUCLEOTIDE SEQUENCE [LARGE SCALE GENOMIC DNA]</scope>
    <source>
        <strain evidence="1 2">12B1</strain>
    </source>
</reference>
<dbReference type="EMBL" id="JBGBPQ010000026">
    <property type="protein sequence ID" value="KAL1499023.1"/>
    <property type="molecule type" value="Genomic_DNA"/>
</dbReference>
<dbReference type="GO" id="GO:0015074">
    <property type="term" value="P:DNA integration"/>
    <property type="evidence" value="ECO:0007669"/>
    <property type="project" value="InterPro"/>
</dbReference>
<sequence>MQKALGAHKTSAVFGLSVTAVPAPTCALLEAWVQHTGLDAAATPCVFKHVGADRSTPLAPSRWTETVQAAFKRHSGVALSPKDPRSSYVTFLRSLEHDNAVLRAAALAMRHSERQASGPAYDKGRAGRLGAAAVAQAQRHATGF</sequence>
<dbReference type="AlphaFoldDB" id="A0AB34IFC5"/>
<dbReference type="Proteomes" id="UP001515480">
    <property type="component" value="Unassembled WGS sequence"/>
</dbReference>
<organism evidence="1 2">
    <name type="scientific">Prymnesium parvum</name>
    <name type="common">Toxic golden alga</name>
    <dbReference type="NCBI Taxonomy" id="97485"/>
    <lineage>
        <taxon>Eukaryota</taxon>
        <taxon>Haptista</taxon>
        <taxon>Haptophyta</taxon>
        <taxon>Prymnesiophyceae</taxon>
        <taxon>Prymnesiales</taxon>
        <taxon>Prymnesiaceae</taxon>
        <taxon>Prymnesium</taxon>
    </lineage>
</organism>
<dbReference type="GO" id="GO:0003677">
    <property type="term" value="F:DNA binding"/>
    <property type="evidence" value="ECO:0007669"/>
    <property type="project" value="InterPro"/>
</dbReference>
<proteinExistence type="predicted"/>
<evidence type="ECO:0000313" key="2">
    <source>
        <dbReference type="Proteomes" id="UP001515480"/>
    </source>
</evidence>
<keyword evidence="2" id="KW-1185">Reference proteome</keyword>
<evidence type="ECO:0000313" key="1">
    <source>
        <dbReference type="EMBL" id="KAL1499023.1"/>
    </source>
</evidence>
<accession>A0AB34IFC5</accession>
<gene>
    <name evidence="1" type="ORF">AB1Y20_013539</name>
</gene>
<name>A0AB34IFC5_PRYPA</name>